<dbReference type="PROSITE" id="PS51332">
    <property type="entry name" value="B12_BINDING"/>
    <property type="match status" value="1"/>
</dbReference>
<dbReference type="GO" id="GO:0005829">
    <property type="term" value="C:cytosol"/>
    <property type="evidence" value="ECO:0007669"/>
    <property type="project" value="TreeGrafter"/>
</dbReference>
<dbReference type="GO" id="GO:0046872">
    <property type="term" value="F:metal ion binding"/>
    <property type="evidence" value="ECO:0007669"/>
    <property type="project" value="UniProtKB-KW"/>
</dbReference>
<dbReference type="SUPFAM" id="SSF102114">
    <property type="entry name" value="Radical SAM enzymes"/>
    <property type="match status" value="1"/>
</dbReference>
<feature type="domain" description="B12-binding" evidence="6">
    <location>
        <begin position="24"/>
        <end position="159"/>
    </location>
</feature>
<dbReference type="SFLD" id="SFLDS00029">
    <property type="entry name" value="Radical_SAM"/>
    <property type="match status" value="1"/>
</dbReference>
<dbReference type="EMBL" id="LAQJ01000306">
    <property type="protein sequence ID" value="KKO17967.1"/>
    <property type="molecule type" value="Genomic_DNA"/>
</dbReference>
<evidence type="ECO:0000256" key="2">
    <source>
        <dbReference type="ARBA" id="ARBA00022691"/>
    </source>
</evidence>
<comment type="caution">
    <text evidence="8">The sequence shown here is derived from an EMBL/GenBank/DDBJ whole genome shotgun (WGS) entry which is preliminary data.</text>
</comment>
<dbReference type="InterPro" id="IPR006638">
    <property type="entry name" value="Elp3/MiaA/NifB-like_rSAM"/>
</dbReference>
<protein>
    <submittedName>
        <fullName evidence="8">Uncharacterized protein</fullName>
    </submittedName>
</protein>
<evidence type="ECO:0000256" key="5">
    <source>
        <dbReference type="ARBA" id="ARBA00023014"/>
    </source>
</evidence>
<dbReference type="GO" id="GO:0051539">
    <property type="term" value="F:4 iron, 4 sulfur cluster binding"/>
    <property type="evidence" value="ECO:0007669"/>
    <property type="project" value="UniProtKB-KW"/>
</dbReference>
<accession>A0A0M2UQ00</accession>
<keyword evidence="3" id="KW-0479">Metal-binding</keyword>
<dbReference type="Gene3D" id="3.80.30.20">
    <property type="entry name" value="tm_1862 like domain"/>
    <property type="match status" value="1"/>
</dbReference>
<keyword evidence="4" id="KW-0408">Iron</keyword>
<dbReference type="InterPro" id="IPR034466">
    <property type="entry name" value="Methyltransferase_Class_B"/>
</dbReference>
<evidence type="ECO:0000256" key="1">
    <source>
        <dbReference type="ARBA" id="ARBA00001966"/>
    </source>
</evidence>
<dbReference type="InterPro" id="IPR051198">
    <property type="entry name" value="BchE-like"/>
</dbReference>
<reference evidence="8 9" key="1">
    <citation type="journal article" date="2013" name="BMC Microbiol.">
        <title>Identification of the type II cytochrome c maturation pathway in anammox bacteria by comparative genomics.</title>
        <authorList>
            <person name="Ferousi C."/>
            <person name="Speth D.R."/>
            <person name="Reimann J."/>
            <person name="Op den Camp H.J."/>
            <person name="Allen J.W."/>
            <person name="Keltjens J.T."/>
            <person name="Jetten M.S."/>
        </authorList>
    </citation>
    <scope>NUCLEOTIDE SEQUENCE [LARGE SCALE GENOMIC DNA]</scope>
    <source>
        <strain evidence="8">RU1</strain>
    </source>
</reference>
<dbReference type="SFLD" id="SFLDG01082">
    <property type="entry name" value="B12-binding_domain_containing"/>
    <property type="match status" value="1"/>
</dbReference>
<feature type="domain" description="Radical SAM core" evidence="7">
    <location>
        <begin position="205"/>
        <end position="434"/>
    </location>
</feature>
<dbReference type="Gene3D" id="3.40.50.280">
    <property type="entry name" value="Cobalamin-binding domain"/>
    <property type="match status" value="1"/>
</dbReference>
<dbReference type="PANTHER" id="PTHR43409:SF16">
    <property type="entry name" value="SLR0320 PROTEIN"/>
    <property type="match status" value="1"/>
</dbReference>
<gene>
    <name evidence="8" type="ORF">BROFUL_03339</name>
</gene>
<proteinExistence type="predicted"/>
<keyword evidence="9" id="KW-1185">Reference proteome</keyword>
<dbReference type="AlphaFoldDB" id="A0A0M2UQ00"/>
<evidence type="ECO:0000259" key="7">
    <source>
        <dbReference type="PROSITE" id="PS51918"/>
    </source>
</evidence>
<dbReference type="CDD" id="cd01335">
    <property type="entry name" value="Radical_SAM"/>
    <property type="match status" value="1"/>
</dbReference>
<dbReference type="PATRIC" id="fig|380242.3.peg.4112"/>
<sequence>MRLEKAFLFNPPVGLYQRGEDRCQAEVEGSSAISLRPPNDLGYVASMLRQIGVAPFIADYPAEGKSWEHFEKDFQTVQPDFVVMSITTPTINDDMKAFSLIKAWNTRILTIAKGAHFSTCNKDDLKEAVYDPLDVAIFGEAETIVNNLVCAKRQGTDLTRVRGILFRDSCGRIIQTAPESFWTDLDTIPFPARDLMKNNLYTRPDTGEPQATIQTSRGCPSQCIFCLSPLISGVNVRERSVGNIVAELEECVYQHNIRNFFFRADTFTLRKSSVIELCQEIIRRKLPIAWVANSRVNTIDEERLLWMKKAGCWLVAFGIESGNDEIQRLIKKGTTRAQAIEAVRMCKKAGLKTYGFYLIGFPWETREMIMDTLYLARELRCTFSEIHIAIPYEGTELYRIARDYGILKESAVGHNYFSNPATDTMHVSRKELINMRKKALRSLYLNPGYITRTLMQVRSFKEMRNYTRYGVRLVKNLIRHE</sequence>
<dbReference type="PANTHER" id="PTHR43409">
    <property type="entry name" value="ANAEROBIC MAGNESIUM-PROTOPORPHYRIN IX MONOMETHYL ESTER CYCLASE-RELATED"/>
    <property type="match status" value="1"/>
</dbReference>
<dbReference type="Proteomes" id="UP000034954">
    <property type="component" value="Unassembled WGS sequence"/>
</dbReference>
<dbReference type="SMART" id="SM00729">
    <property type="entry name" value="Elp3"/>
    <property type="match status" value="1"/>
</dbReference>
<name>A0A0M2UQ00_9BACT</name>
<dbReference type="Pfam" id="PF04055">
    <property type="entry name" value="Radical_SAM"/>
    <property type="match status" value="1"/>
</dbReference>
<dbReference type="InterPro" id="IPR007197">
    <property type="entry name" value="rSAM"/>
</dbReference>
<dbReference type="PROSITE" id="PS51918">
    <property type="entry name" value="RADICAL_SAM"/>
    <property type="match status" value="1"/>
</dbReference>
<keyword evidence="2" id="KW-0949">S-adenosyl-L-methionine</keyword>
<comment type="cofactor">
    <cofactor evidence="1">
        <name>[4Fe-4S] cluster</name>
        <dbReference type="ChEBI" id="CHEBI:49883"/>
    </cofactor>
</comment>
<dbReference type="InterPro" id="IPR006158">
    <property type="entry name" value="Cobalamin-bd"/>
</dbReference>
<evidence type="ECO:0000256" key="3">
    <source>
        <dbReference type="ARBA" id="ARBA00022723"/>
    </source>
</evidence>
<dbReference type="GO" id="GO:0031419">
    <property type="term" value="F:cobalamin binding"/>
    <property type="evidence" value="ECO:0007669"/>
    <property type="project" value="InterPro"/>
</dbReference>
<dbReference type="InterPro" id="IPR023404">
    <property type="entry name" value="rSAM_horseshoe"/>
</dbReference>
<dbReference type="InterPro" id="IPR058240">
    <property type="entry name" value="rSAM_sf"/>
</dbReference>
<dbReference type="SFLD" id="SFLDG01123">
    <property type="entry name" value="methyltransferase_(Class_B)"/>
    <property type="match status" value="1"/>
</dbReference>
<dbReference type="Pfam" id="PF02310">
    <property type="entry name" value="B12-binding"/>
    <property type="match status" value="1"/>
</dbReference>
<dbReference type="GO" id="GO:0003824">
    <property type="term" value="F:catalytic activity"/>
    <property type="evidence" value="ECO:0007669"/>
    <property type="project" value="InterPro"/>
</dbReference>
<evidence type="ECO:0000313" key="9">
    <source>
        <dbReference type="Proteomes" id="UP000034954"/>
    </source>
</evidence>
<keyword evidence="5" id="KW-0411">Iron-sulfur</keyword>
<evidence type="ECO:0000256" key="4">
    <source>
        <dbReference type="ARBA" id="ARBA00023004"/>
    </source>
</evidence>
<organism evidence="8 9">
    <name type="scientific">Candidatus Brocadia fulgida</name>
    <dbReference type="NCBI Taxonomy" id="380242"/>
    <lineage>
        <taxon>Bacteria</taxon>
        <taxon>Pseudomonadati</taxon>
        <taxon>Planctomycetota</taxon>
        <taxon>Candidatus Brocadiia</taxon>
        <taxon>Candidatus Brocadiales</taxon>
        <taxon>Candidatus Brocadiaceae</taxon>
        <taxon>Candidatus Brocadia</taxon>
    </lineage>
</organism>
<evidence type="ECO:0000313" key="8">
    <source>
        <dbReference type="EMBL" id="KKO17967.1"/>
    </source>
</evidence>
<evidence type="ECO:0000259" key="6">
    <source>
        <dbReference type="PROSITE" id="PS51332"/>
    </source>
</evidence>